<evidence type="ECO:0000313" key="4">
    <source>
        <dbReference type="Proteomes" id="UP000501991"/>
    </source>
</evidence>
<accession>A0A6C1B5B5</accession>
<dbReference type="EMBL" id="CP048836">
    <property type="protein sequence ID" value="QID17480.1"/>
    <property type="molecule type" value="Genomic_DNA"/>
</dbReference>
<name>A0A6C1B5B5_9RHOO</name>
<evidence type="ECO:0000313" key="3">
    <source>
        <dbReference type="EMBL" id="QID17480.1"/>
    </source>
</evidence>
<dbReference type="AlphaFoldDB" id="A0A6C1B5B5"/>
<evidence type="ECO:0000259" key="1">
    <source>
        <dbReference type="Pfam" id="PF04016"/>
    </source>
</evidence>
<keyword evidence="4" id="KW-1185">Reference proteome</keyword>
<dbReference type="KEGG" id="azq:G3580_07380"/>
<dbReference type="InterPro" id="IPR007161">
    <property type="entry name" value="DUF364"/>
</dbReference>
<dbReference type="Proteomes" id="UP000501991">
    <property type="component" value="Chromosome"/>
</dbReference>
<proteinExistence type="predicted"/>
<dbReference type="Pfam" id="PF04016">
    <property type="entry name" value="DUF364"/>
    <property type="match status" value="1"/>
</dbReference>
<reference evidence="3 4" key="1">
    <citation type="submission" date="2020-02" db="EMBL/GenBank/DDBJ databases">
        <title>Nitrogenibacter mangrovi gen. nov., sp. nov. isolated from mangrove sediment, a denitrifying betaproteobacterium.</title>
        <authorList>
            <person name="Liao H."/>
            <person name="Tian Y."/>
        </authorList>
    </citation>
    <scope>NUCLEOTIDE SEQUENCE [LARGE SCALE GENOMIC DNA]</scope>
    <source>
        <strain evidence="3 4">M9-3-2</strain>
    </source>
</reference>
<feature type="domain" description="DUF4213" evidence="2">
    <location>
        <begin position="39"/>
        <end position="103"/>
    </location>
</feature>
<evidence type="ECO:0000259" key="2">
    <source>
        <dbReference type="Pfam" id="PF13938"/>
    </source>
</evidence>
<organism evidence="3 4">
    <name type="scientific">Nitrogeniibacter mangrovi</name>
    <dbReference type="NCBI Taxonomy" id="2016596"/>
    <lineage>
        <taxon>Bacteria</taxon>
        <taxon>Pseudomonadati</taxon>
        <taxon>Pseudomonadota</taxon>
        <taxon>Betaproteobacteria</taxon>
        <taxon>Rhodocyclales</taxon>
        <taxon>Zoogloeaceae</taxon>
        <taxon>Nitrogeniibacter</taxon>
    </lineage>
</organism>
<feature type="domain" description="Putative heavy-metal chelation" evidence="1">
    <location>
        <begin position="127"/>
        <end position="259"/>
    </location>
</feature>
<dbReference type="RefSeq" id="WP_173764644.1">
    <property type="nucleotide sequence ID" value="NZ_CP048836.1"/>
</dbReference>
<dbReference type="SUPFAM" id="SSF159713">
    <property type="entry name" value="Dhaf3308-like"/>
    <property type="match status" value="1"/>
</dbReference>
<gene>
    <name evidence="3" type="ORF">G3580_07380</name>
</gene>
<protein>
    <submittedName>
        <fullName evidence="3">DUF364 domain-containing protein</fullName>
    </submittedName>
</protein>
<dbReference type="Pfam" id="PF13938">
    <property type="entry name" value="DUF4213"/>
    <property type="match status" value="1"/>
</dbReference>
<dbReference type="Gene3D" id="3.40.50.11590">
    <property type="match status" value="1"/>
</dbReference>
<sequence length="277" mass="29194">MSFATDILELLSPYAGALPRVRALHLPPVDKAQGKDGEFCAIELEDGALGLSYVLLDDTLRRLMAARGGLGVEGMDAFALARAFADGEGVHRTLGFAAINAISRHLFDRVGYVAPDSVDSVGGLDPQSGDHVGMIGFFCPLAERIVATGASLTVVELKAELEGARDGYVVTTDPSALRGCNKVLSTSTILLNDTLERMLADCAGAQRFAMIGPGAGCLPDPLFARGVTSFGGTWIEDRAAFVDALVTGEGWTRYARKSAITPADYPGWASLKTRLSA</sequence>
<dbReference type="InterPro" id="IPR025251">
    <property type="entry name" value="DUF4213"/>
</dbReference>